<evidence type="ECO:0000313" key="2">
    <source>
        <dbReference type="Proteomes" id="UP000317122"/>
    </source>
</evidence>
<sequence>GRSLVGMVAGFTSEWWPVFDRNGGRLHVGIRTEHRRHSFGGHRSRDYVMFVIHVWTAPVEQEDSDNGNTEAVRFIHVFGLFLCGLRPLAMMVSVDRALIKLPRCDAR</sequence>
<dbReference type="Proteomes" id="UP000317122">
    <property type="component" value="Unassembled WGS sequence"/>
</dbReference>
<name>A0A562M939_9HYPH</name>
<keyword evidence="2" id="KW-1185">Reference proteome</keyword>
<feature type="non-terminal residue" evidence="1">
    <location>
        <position position="1"/>
    </location>
</feature>
<proteinExistence type="predicted"/>
<organism evidence="1 2">
    <name type="scientific">Mesorhizobium tianshanense</name>
    <dbReference type="NCBI Taxonomy" id="39844"/>
    <lineage>
        <taxon>Bacteria</taxon>
        <taxon>Pseudomonadati</taxon>
        <taxon>Pseudomonadota</taxon>
        <taxon>Alphaproteobacteria</taxon>
        <taxon>Hyphomicrobiales</taxon>
        <taxon>Phyllobacteriaceae</taxon>
        <taxon>Mesorhizobium</taxon>
    </lineage>
</organism>
<reference evidence="1 2" key="1">
    <citation type="journal article" date="2015" name="Stand. Genomic Sci.">
        <title>Genomic Encyclopedia of Bacterial and Archaeal Type Strains, Phase III: the genomes of soil and plant-associated and newly described type strains.</title>
        <authorList>
            <person name="Whitman W.B."/>
            <person name="Woyke T."/>
            <person name="Klenk H.P."/>
            <person name="Zhou Y."/>
            <person name="Lilburn T.G."/>
            <person name="Beck B.J."/>
            <person name="De Vos P."/>
            <person name="Vandamme P."/>
            <person name="Eisen J.A."/>
            <person name="Garrity G."/>
            <person name="Hugenholtz P."/>
            <person name="Kyrpides N.C."/>
        </authorList>
    </citation>
    <scope>NUCLEOTIDE SEQUENCE [LARGE SCALE GENOMIC DNA]</scope>
    <source>
        <strain evidence="1 2">CGMCC 1.2546</strain>
    </source>
</reference>
<dbReference type="AlphaFoldDB" id="A0A562M939"/>
<accession>A0A562M939</accession>
<comment type="caution">
    <text evidence="1">The sequence shown here is derived from an EMBL/GenBank/DDBJ whole genome shotgun (WGS) entry which is preliminary data.</text>
</comment>
<gene>
    <name evidence="1" type="ORF">IQ26_07708</name>
</gene>
<dbReference type="EMBL" id="VLKT01000129">
    <property type="protein sequence ID" value="TWI16423.1"/>
    <property type="molecule type" value="Genomic_DNA"/>
</dbReference>
<protein>
    <submittedName>
        <fullName evidence="1">Uncharacterized protein</fullName>
    </submittedName>
</protein>
<evidence type="ECO:0000313" key="1">
    <source>
        <dbReference type="EMBL" id="TWI16423.1"/>
    </source>
</evidence>